<dbReference type="Gene3D" id="1.20.1050.60">
    <property type="entry name" value="alpha-1,2-mannosidase"/>
    <property type="match status" value="1"/>
</dbReference>
<feature type="domain" description="Glycosyl hydrolase family 92" evidence="4">
    <location>
        <begin position="312"/>
        <end position="771"/>
    </location>
</feature>
<dbReference type="EMBL" id="FLUL01000001">
    <property type="protein sequence ID" value="SBW05805.1"/>
    <property type="molecule type" value="Genomic_DNA"/>
</dbReference>
<evidence type="ECO:0008006" key="7">
    <source>
        <dbReference type="Google" id="ProtNLM"/>
    </source>
</evidence>
<name>A0A212K2R3_9BACT</name>
<evidence type="ECO:0000256" key="2">
    <source>
        <dbReference type="ARBA" id="ARBA00011245"/>
    </source>
</evidence>
<gene>
    <name evidence="6" type="ORF">KL86DYS2_12857</name>
</gene>
<dbReference type="FunFam" id="1.20.1050.60:FF:000001">
    <property type="entry name" value="Putative alpha-1,2-mannosidase"/>
    <property type="match status" value="1"/>
</dbReference>
<dbReference type="InterPro" id="IPR005887">
    <property type="entry name" value="GH92_a_mannosidase_put"/>
</dbReference>
<dbReference type="Pfam" id="PF07971">
    <property type="entry name" value="Glyco_hydro_92"/>
    <property type="match status" value="1"/>
</dbReference>
<organism evidence="6">
    <name type="scientific">uncultured Dysgonomonas sp</name>
    <dbReference type="NCBI Taxonomy" id="206096"/>
    <lineage>
        <taxon>Bacteria</taxon>
        <taxon>Pseudomonadati</taxon>
        <taxon>Bacteroidota</taxon>
        <taxon>Bacteroidia</taxon>
        <taxon>Bacteroidales</taxon>
        <taxon>Dysgonomonadaceae</taxon>
        <taxon>Dysgonomonas</taxon>
        <taxon>environmental samples</taxon>
    </lineage>
</organism>
<dbReference type="InterPro" id="IPR008928">
    <property type="entry name" value="6-hairpin_glycosidase_sf"/>
</dbReference>
<dbReference type="GO" id="GO:0005829">
    <property type="term" value="C:cytosol"/>
    <property type="evidence" value="ECO:0007669"/>
    <property type="project" value="TreeGrafter"/>
</dbReference>
<dbReference type="InterPro" id="IPR014718">
    <property type="entry name" value="GH-type_carb-bd"/>
</dbReference>
<comment type="cofactor">
    <cofactor evidence="1">
        <name>Ca(2+)</name>
        <dbReference type="ChEBI" id="CHEBI:29108"/>
    </cofactor>
</comment>
<dbReference type="InterPro" id="IPR012939">
    <property type="entry name" value="Glyco_hydro_92"/>
</dbReference>
<dbReference type="SUPFAM" id="SSF48208">
    <property type="entry name" value="Six-hairpin glycosidases"/>
    <property type="match status" value="1"/>
</dbReference>
<dbReference type="PANTHER" id="PTHR12143">
    <property type="entry name" value="PEPTIDE N-GLYCANASE PNGASE -RELATED"/>
    <property type="match status" value="1"/>
</dbReference>
<dbReference type="NCBIfam" id="TIGR01180">
    <property type="entry name" value="aman2_put"/>
    <property type="match status" value="1"/>
</dbReference>
<accession>A0A212K2R3</accession>
<dbReference type="Gene3D" id="2.70.98.10">
    <property type="match status" value="1"/>
</dbReference>
<dbReference type="GO" id="GO:0006516">
    <property type="term" value="P:glycoprotein catabolic process"/>
    <property type="evidence" value="ECO:0007669"/>
    <property type="project" value="TreeGrafter"/>
</dbReference>
<sequence length="775" mass="87828">MSENLLLLSPFLDNTLLPSVTKNKQMKRILLTISIALATASLSAQTDPVDYVNPFIGTTNYGTTNPGAMCPQGFMSVTPFNVMGSPENKRDKDTGWWSTPYSYDNSVFTGYAHVNLSGVGCPDMSSLLLMPISGELEVDYKKYGSKYKDEKATPGYYTNFLTKYNIKTEVSATPRVGIARFTFPKGQNHILLNLGEGLTNETGAMVRKVSDTEIEGTKLLGTFCYTQNQAVFPIYFVMRVSKAPQKSGYWKLQRPGGDWEKDWNKDAGTYKIYTKYEKEIAGDDVGAYFTFDCAEGETVEVQMGVSFVSMENARQNLEKEQPKPDFDAIRLAARKMWNDDLSRILVEGGTEDQKVVFYTGLYHMLIHPNILQDVNGQYPAMESSEIKTTKENRYTVYSLWDTYRNLHQMMTLLYPDRQLQMVRTMIDMYKESGWMPKWELYSRESLTMEGDPAIPVITDTWMKGLKDFDINTAYEAFIKSATTPGPQNLLRPDNDDYMKLGYVPLREKYDNSVSHALEYYMADWALAELANSLGKKEDAEKFYKRSLGYKHYYSKEYGTFRPILPNGEFLTPFSPLQGANFEPNPGFHEGNAWNYTFAVPHDIPGLIKLMGGKKSFVDKLQAVFDNGYFDVTNEPDIHYPYLFSQIKGEEWRTQKLVTEILAKHFTNTPGGLPGNDDTGTISGWAVFSMMGMYPECPGKPDYTLTTPTFSKITIKLDPKYYKSDKVVINVIKPQDVAANYIKEVRVDGKTLNGYALSHEALTGAKEITYILKPSK</sequence>
<dbReference type="GO" id="GO:0000224">
    <property type="term" value="F:peptide-N4-(N-acetyl-beta-glucosaminyl)asparagine amidase activity"/>
    <property type="evidence" value="ECO:0007669"/>
    <property type="project" value="TreeGrafter"/>
</dbReference>
<evidence type="ECO:0000313" key="6">
    <source>
        <dbReference type="EMBL" id="SBW05805.1"/>
    </source>
</evidence>
<dbReference type="Pfam" id="PF17678">
    <property type="entry name" value="Glyco_hydro_92N"/>
    <property type="match status" value="1"/>
</dbReference>
<dbReference type="GO" id="GO:0005975">
    <property type="term" value="P:carbohydrate metabolic process"/>
    <property type="evidence" value="ECO:0007669"/>
    <property type="project" value="InterPro"/>
</dbReference>
<dbReference type="Gene3D" id="1.20.1610.10">
    <property type="entry name" value="alpha-1,2-mannosidases domains"/>
    <property type="match status" value="1"/>
</dbReference>
<keyword evidence="3" id="KW-0106">Calcium</keyword>
<protein>
    <recommendedName>
        <fullName evidence="7">Alpha-1,2-mannosidase</fullName>
    </recommendedName>
</protein>
<dbReference type="PANTHER" id="PTHR12143:SF39">
    <property type="entry name" value="SECRETED PROTEIN"/>
    <property type="match status" value="1"/>
</dbReference>
<dbReference type="InterPro" id="IPR050883">
    <property type="entry name" value="PNGase"/>
</dbReference>
<reference evidence="6" key="1">
    <citation type="submission" date="2016-04" db="EMBL/GenBank/DDBJ databases">
        <authorList>
            <person name="Evans L.H."/>
            <person name="Alamgir A."/>
            <person name="Owens N."/>
            <person name="Weber N.D."/>
            <person name="Virtaneva K."/>
            <person name="Barbian K."/>
            <person name="Babar A."/>
            <person name="Rosenke K."/>
        </authorList>
    </citation>
    <scope>NUCLEOTIDE SEQUENCE</scope>
    <source>
        <strain evidence="6">86-2</strain>
    </source>
</reference>
<proteinExistence type="predicted"/>
<evidence type="ECO:0000256" key="3">
    <source>
        <dbReference type="ARBA" id="ARBA00022837"/>
    </source>
</evidence>
<feature type="domain" description="Glycosyl hydrolase family 92 N-terminal" evidence="5">
    <location>
        <begin position="51"/>
        <end position="306"/>
    </location>
</feature>
<comment type="subunit">
    <text evidence="2">Monomer.</text>
</comment>
<dbReference type="GO" id="GO:0030246">
    <property type="term" value="F:carbohydrate binding"/>
    <property type="evidence" value="ECO:0007669"/>
    <property type="project" value="InterPro"/>
</dbReference>
<evidence type="ECO:0000259" key="4">
    <source>
        <dbReference type="Pfam" id="PF07971"/>
    </source>
</evidence>
<dbReference type="AlphaFoldDB" id="A0A212K2R3"/>
<evidence type="ECO:0000259" key="5">
    <source>
        <dbReference type="Pfam" id="PF17678"/>
    </source>
</evidence>
<dbReference type="Gene3D" id="3.30.2080.10">
    <property type="entry name" value="GH92 mannosidase domain"/>
    <property type="match status" value="1"/>
</dbReference>
<dbReference type="InterPro" id="IPR041371">
    <property type="entry name" value="GH92_N"/>
</dbReference>
<evidence type="ECO:0000256" key="1">
    <source>
        <dbReference type="ARBA" id="ARBA00001913"/>
    </source>
</evidence>